<evidence type="ECO:0000259" key="1">
    <source>
        <dbReference type="Pfam" id="PF13378"/>
    </source>
</evidence>
<dbReference type="InterPro" id="IPR036849">
    <property type="entry name" value="Enolase-like_C_sf"/>
</dbReference>
<feature type="domain" description="Enolase C-terminal" evidence="1">
    <location>
        <begin position="1"/>
        <end position="74"/>
    </location>
</feature>
<dbReference type="InterPro" id="IPR029065">
    <property type="entry name" value="Enolase_C-like"/>
</dbReference>
<accession>A0A504TV66</accession>
<sequence>MAPHSPLGPIALAACLQVDAISYNAFIQEQTLGIHYNQSNDVLDYIVNRDVFQYLEGYAAIPRGLGLGIEIDEAHVIERAKEGHRWRNTIWRHADGSFAEW</sequence>
<reference evidence="2 3" key="1">
    <citation type="submission" date="2019-06" db="EMBL/GenBank/DDBJ databases">
        <title>Rhizobium sp. CL12 isolated from roots of soybean.</title>
        <authorList>
            <person name="Wang C."/>
        </authorList>
    </citation>
    <scope>NUCLEOTIDE SEQUENCE [LARGE SCALE GENOMIC DNA]</scope>
    <source>
        <strain evidence="2 3">CL12</strain>
    </source>
</reference>
<dbReference type="SUPFAM" id="SSF51604">
    <property type="entry name" value="Enolase C-terminal domain-like"/>
    <property type="match status" value="1"/>
</dbReference>
<dbReference type="AlphaFoldDB" id="A0A504TV66"/>
<comment type="caution">
    <text evidence="2">The sequence shown here is derived from an EMBL/GenBank/DDBJ whole genome shotgun (WGS) entry which is preliminary data.</text>
</comment>
<proteinExistence type="predicted"/>
<organism evidence="2 3">
    <name type="scientific">Rhizobium glycinendophyticum</name>
    <dbReference type="NCBI Taxonomy" id="2589807"/>
    <lineage>
        <taxon>Bacteria</taxon>
        <taxon>Pseudomonadati</taxon>
        <taxon>Pseudomonadota</taxon>
        <taxon>Alphaproteobacteria</taxon>
        <taxon>Hyphomicrobiales</taxon>
        <taxon>Rhizobiaceae</taxon>
        <taxon>Rhizobium/Agrobacterium group</taxon>
        <taxon>Rhizobium</taxon>
    </lineage>
</organism>
<dbReference type="Proteomes" id="UP000316429">
    <property type="component" value="Unassembled WGS sequence"/>
</dbReference>
<dbReference type="OrthoDB" id="9802699at2"/>
<dbReference type="Gene3D" id="3.20.20.120">
    <property type="entry name" value="Enolase-like C-terminal domain"/>
    <property type="match status" value="1"/>
</dbReference>
<gene>
    <name evidence="2" type="ORF">FJQ55_19145</name>
</gene>
<evidence type="ECO:0000313" key="3">
    <source>
        <dbReference type="Proteomes" id="UP000316429"/>
    </source>
</evidence>
<dbReference type="Pfam" id="PF13378">
    <property type="entry name" value="MR_MLE_C"/>
    <property type="match status" value="1"/>
</dbReference>
<name>A0A504TV66_9HYPH</name>
<dbReference type="EMBL" id="VFYP01000004">
    <property type="protein sequence ID" value="TPP06069.1"/>
    <property type="molecule type" value="Genomic_DNA"/>
</dbReference>
<evidence type="ECO:0000313" key="2">
    <source>
        <dbReference type="EMBL" id="TPP06069.1"/>
    </source>
</evidence>
<keyword evidence="3" id="KW-1185">Reference proteome</keyword>
<protein>
    <recommendedName>
        <fullName evidence="1">Enolase C-terminal domain-containing protein</fullName>
    </recommendedName>
</protein>